<feature type="transmembrane region" description="Helical" evidence="7">
    <location>
        <begin position="121"/>
        <end position="146"/>
    </location>
</feature>
<reference evidence="10" key="1">
    <citation type="submission" date="2016-11" db="EMBL/GenBank/DDBJ databases">
        <authorList>
            <person name="Varghese N."/>
            <person name="Submissions S."/>
        </authorList>
    </citation>
    <scope>NUCLEOTIDE SEQUENCE [LARGE SCALE GENOMIC DNA]</scope>
    <source>
        <strain evidence="10">DSM 28223</strain>
    </source>
</reference>
<evidence type="ECO:0000313" key="10">
    <source>
        <dbReference type="Proteomes" id="UP000184211"/>
    </source>
</evidence>
<evidence type="ECO:0000256" key="3">
    <source>
        <dbReference type="ARBA" id="ARBA00022692"/>
    </source>
</evidence>
<keyword evidence="5 7" id="KW-1133">Transmembrane helix</keyword>
<dbReference type="EMBL" id="FQWM01000005">
    <property type="protein sequence ID" value="SHH47889.1"/>
    <property type="molecule type" value="Genomic_DNA"/>
</dbReference>
<dbReference type="GO" id="GO:0017004">
    <property type="term" value="P:cytochrome complex assembly"/>
    <property type="evidence" value="ECO:0007669"/>
    <property type="project" value="UniProtKB-KW"/>
</dbReference>
<name>A0A1M5TAX7_9RHOB</name>
<evidence type="ECO:0000256" key="1">
    <source>
        <dbReference type="ARBA" id="ARBA00004141"/>
    </source>
</evidence>
<dbReference type="InterPro" id="IPR003834">
    <property type="entry name" value="Cyt_c_assmbl_TM_dom"/>
</dbReference>
<dbReference type="RefSeq" id="WP_072793483.1">
    <property type="nucleotide sequence ID" value="NZ_FQWM01000005.1"/>
</dbReference>
<dbReference type="PANTHER" id="PTHR31272:SF9">
    <property type="entry name" value="BLL1027 PROTEIN"/>
    <property type="match status" value="1"/>
</dbReference>
<evidence type="ECO:0000256" key="6">
    <source>
        <dbReference type="ARBA" id="ARBA00023136"/>
    </source>
</evidence>
<accession>A0A1M5TAX7</accession>
<comment type="subcellular location">
    <subcellularLocation>
        <location evidence="1">Membrane</location>
        <topology evidence="1">Multi-pass membrane protein</topology>
    </subcellularLocation>
</comment>
<keyword evidence="10" id="KW-1185">Reference proteome</keyword>
<protein>
    <submittedName>
        <fullName evidence="9">Cytochrome c biogenesis protein CcdA</fullName>
    </submittedName>
</protein>
<feature type="domain" description="Cytochrome C biogenesis protein transmembrane" evidence="8">
    <location>
        <begin position="5"/>
        <end position="210"/>
    </location>
</feature>
<dbReference type="Pfam" id="PF02683">
    <property type="entry name" value="DsbD_TM"/>
    <property type="match status" value="1"/>
</dbReference>
<feature type="transmembrane region" description="Helical" evidence="7">
    <location>
        <begin position="69"/>
        <end position="87"/>
    </location>
</feature>
<evidence type="ECO:0000256" key="2">
    <source>
        <dbReference type="ARBA" id="ARBA00006143"/>
    </source>
</evidence>
<dbReference type="OrthoDB" id="9811352at2"/>
<evidence type="ECO:0000256" key="4">
    <source>
        <dbReference type="ARBA" id="ARBA00022748"/>
    </source>
</evidence>
<organism evidence="9 10">
    <name type="scientific">Cognatishimia maritima</name>
    <dbReference type="NCBI Taxonomy" id="870908"/>
    <lineage>
        <taxon>Bacteria</taxon>
        <taxon>Pseudomonadati</taxon>
        <taxon>Pseudomonadota</taxon>
        <taxon>Alphaproteobacteria</taxon>
        <taxon>Rhodobacterales</taxon>
        <taxon>Paracoccaceae</taxon>
        <taxon>Cognatishimia</taxon>
    </lineage>
</organism>
<keyword evidence="3 7" id="KW-0812">Transmembrane</keyword>
<feature type="transmembrane region" description="Helical" evidence="7">
    <location>
        <begin position="6"/>
        <end position="27"/>
    </location>
</feature>
<dbReference type="PANTHER" id="PTHR31272">
    <property type="entry name" value="CYTOCHROME C-TYPE BIOGENESIS PROTEIN HI_1454-RELATED"/>
    <property type="match status" value="1"/>
</dbReference>
<proteinExistence type="inferred from homology"/>
<keyword evidence="6 7" id="KW-0472">Membrane</keyword>
<dbReference type="AlphaFoldDB" id="A0A1M5TAX7"/>
<evidence type="ECO:0000259" key="8">
    <source>
        <dbReference type="Pfam" id="PF02683"/>
    </source>
</evidence>
<evidence type="ECO:0000256" key="5">
    <source>
        <dbReference type="ARBA" id="ARBA00022989"/>
    </source>
</evidence>
<feature type="transmembrane region" description="Helical" evidence="7">
    <location>
        <begin position="39"/>
        <end position="63"/>
    </location>
</feature>
<comment type="similarity">
    <text evidence="2">Belongs to the DsbD family.</text>
</comment>
<dbReference type="Proteomes" id="UP000184211">
    <property type="component" value="Unassembled WGS sequence"/>
</dbReference>
<sequence length="237" mass="24689">MDLIFAYAAGLLTLINPCVLPVLPIVLATALQASRHGPLAIAAGMSLSFVSLGLLVTAFGHAIGLTVDTLAQIGAVLMVGFGLVLLVPRFSTGFSLATAGVAARADQQLDLVDRSTLRGQFVGGLLLGVVWSPCVGPTLGGAISLASQGQNLGYAADIMAFFALGVSSIILALGYGARGALMRNQALMRSIAIRARPVMGAVFLLVGLALFFKLHYLAEAWLLDHMPLWLIDFSVSL</sequence>
<keyword evidence="4" id="KW-0201">Cytochrome c-type biogenesis</keyword>
<feature type="transmembrane region" description="Helical" evidence="7">
    <location>
        <begin position="198"/>
        <end position="218"/>
    </location>
</feature>
<evidence type="ECO:0000313" key="9">
    <source>
        <dbReference type="EMBL" id="SHH47889.1"/>
    </source>
</evidence>
<feature type="transmembrane region" description="Helical" evidence="7">
    <location>
        <begin position="158"/>
        <end position="177"/>
    </location>
</feature>
<dbReference type="STRING" id="870908.SAMN04488044_2632"/>
<dbReference type="GO" id="GO:0016020">
    <property type="term" value="C:membrane"/>
    <property type="evidence" value="ECO:0007669"/>
    <property type="project" value="UniProtKB-SubCell"/>
</dbReference>
<dbReference type="InterPro" id="IPR051790">
    <property type="entry name" value="Cytochrome_c-biogenesis_DsbD"/>
</dbReference>
<evidence type="ECO:0000256" key="7">
    <source>
        <dbReference type="SAM" id="Phobius"/>
    </source>
</evidence>
<gene>
    <name evidence="9" type="ORF">SAMN04488044_2632</name>
</gene>